<dbReference type="Gene3D" id="1.10.10.10">
    <property type="entry name" value="Winged helix-like DNA-binding domain superfamily/Winged helix DNA-binding domain"/>
    <property type="match status" value="1"/>
</dbReference>
<evidence type="ECO:0000313" key="3">
    <source>
        <dbReference type="EMBL" id="GCB90170.1"/>
    </source>
</evidence>
<dbReference type="PANTHER" id="PTHR10948:SF23">
    <property type="entry name" value="TRANSPOSASE INSI FOR INSERTION SEQUENCE ELEMENT IS30A-RELATED"/>
    <property type="match status" value="1"/>
</dbReference>
<dbReference type="Proteomes" id="UP000288351">
    <property type="component" value="Unassembled WGS sequence"/>
</dbReference>
<feature type="region of interest" description="Disordered" evidence="1">
    <location>
        <begin position="59"/>
        <end position="83"/>
    </location>
</feature>
<evidence type="ECO:0000256" key="1">
    <source>
        <dbReference type="SAM" id="MobiDB-lite"/>
    </source>
</evidence>
<dbReference type="GO" id="GO:0004803">
    <property type="term" value="F:transposase activity"/>
    <property type="evidence" value="ECO:0007669"/>
    <property type="project" value="TreeGrafter"/>
</dbReference>
<name>A0A401QXS2_STRNR</name>
<gene>
    <name evidence="3" type="ORF">SALB_02872</name>
</gene>
<accession>A0A401QXS2</accession>
<reference evidence="3 4" key="1">
    <citation type="journal article" date="2019" name="Microbiol. Resour. Announc.">
        <title>Draft Genome Sequence of the Most Traditional epsilon-Poly-l-Lysine Producer, Streptomyces albulus NBRC14147.</title>
        <authorList>
            <person name="Yamanaka K."/>
            <person name="Hamano Y."/>
        </authorList>
    </citation>
    <scope>NUCLEOTIDE SEQUENCE [LARGE SCALE GENOMIC DNA]</scope>
    <source>
        <strain evidence="3 4">NBRC 14147</strain>
    </source>
</reference>
<dbReference type="InterPro" id="IPR036390">
    <property type="entry name" value="WH_DNA-bd_sf"/>
</dbReference>
<dbReference type="AlphaFoldDB" id="A0A401QXS2"/>
<evidence type="ECO:0000313" key="4">
    <source>
        <dbReference type="Proteomes" id="UP000288351"/>
    </source>
</evidence>
<dbReference type="PANTHER" id="PTHR10948">
    <property type="entry name" value="TRANSPOSASE"/>
    <property type="match status" value="1"/>
</dbReference>
<dbReference type="InterPro" id="IPR000835">
    <property type="entry name" value="HTH_MarR-typ"/>
</dbReference>
<dbReference type="Pfam" id="PF01047">
    <property type="entry name" value="MarR"/>
    <property type="match status" value="1"/>
</dbReference>
<feature type="compositionally biased region" description="Low complexity" evidence="1">
    <location>
        <begin position="234"/>
        <end position="251"/>
    </location>
</feature>
<protein>
    <submittedName>
        <fullName evidence="3">MarR family transcriptional regulator</fullName>
    </submittedName>
</protein>
<dbReference type="Pfam" id="PF13936">
    <property type="entry name" value="HTH_38"/>
    <property type="match status" value="1"/>
</dbReference>
<dbReference type="EMBL" id="BHXC01000006">
    <property type="protein sequence ID" value="GCB90170.1"/>
    <property type="molecule type" value="Genomic_DNA"/>
</dbReference>
<dbReference type="InterPro" id="IPR051917">
    <property type="entry name" value="Transposase-Integrase"/>
</dbReference>
<organism evidence="3 4">
    <name type="scientific">Streptomyces noursei</name>
    <name type="common">Streptomyces albulus</name>
    <dbReference type="NCBI Taxonomy" id="1971"/>
    <lineage>
        <taxon>Bacteria</taxon>
        <taxon>Bacillati</taxon>
        <taxon>Actinomycetota</taxon>
        <taxon>Actinomycetes</taxon>
        <taxon>Kitasatosporales</taxon>
        <taxon>Streptomycetaceae</taxon>
        <taxon>Streptomyces</taxon>
    </lineage>
</organism>
<proteinExistence type="predicted"/>
<dbReference type="SMART" id="SM00347">
    <property type="entry name" value="HTH_MARR"/>
    <property type="match status" value="1"/>
</dbReference>
<dbReference type="GO" id="GO:0032196">
    <property type="term" value="P:transposition"/>
    <property type="evidence" value="ECO:0007669"/>
    <property type="project" value="TreeGrafter"/>
</dbReference>
<evidence type="ECO:0000259" key="2">
    <source>
        <dbReference type="SMART" id="SM00347"/>
    </source>
</evidence>
<feature type="region of interest" description="Disordered" evidence="1">
    <location>
        <begin position="230"/>
        <end position="251"/>
    </location>
</feature>
<dbReference type="SUPFAM" id="SSF46785">
    <property type="entry name" value="Winged helix' DNA-binding domain"/>
    <property type="match status" value="1"/>
</dbReference>
<comment type="caution">
    <text evidence="3">The sequence shown here is derived from an EMBL/GenBank/DDBJ whole genome shotgun (WGS) entry which is preliminary data.</text>
</comment>
<dbReference type="RefSeq" id="WP_016571465.1">
    <property type="nucleotide sequence ID" value="NZ_BHXC01000006.1"/>
</dbReference>
<dbReference type="GO" id="GO:0005829">
    <property type="term" value="C:cytosol"/>
    <property type="evidence" value="ECO:0007669"/>
    <property type="project" value="TreeGrafter"/>
</dbReference>
<sequence>MSGGRLTQQERRQIARGLADDLAYAEIARRLGRPTSTVTREVMRNGGPTDYRADLAHRATEHRAHRRRQPAPRAPGTPAQVPGRDVEAVRAYEEAFTAVLVRAGLPRMVSRVLVCLYTTDAGSLAASELARHLQVSPASISKAIAFLEGQGLVRRERDDRRRERYVVDDDVWYQAMRANARANARLAAAARRGVDVLGPGTPAAARFEGIARFVDVVGAAMARAAEQARDVLHGEPGASSGGAAAPRADHP</sequence>
<feature type="domain" description="HTH marR-type" evidence="2">
    <location>
        <begin position="98"/>
        <end position="205"/>
    </location>
</feature>
<dbReference type="InterPro" id="IPR036388">
    <property type="entry name" value="WH-like_DNA-bd_sf"/>
</dbReference>
<dbReference type="InterPro" id="IPR025246">
    <property type="entry name" value="IS30-like_HTH"/>
</dbReference>
<dbReference type="GO" id="GO:0003700">
    <property type="term" value="F:DNA-binding transcription factor activity"/>
    <property type="evidence" value="ECO:0007669"/>
    <property type="project" value="InterPro"/>
</dbReference>